<dbReference type="PANTHER" id="PTHR30614:SF1">
    <property type="entry name" value="GLUTAMATE_ASPARTATE IMPORT PERMEASE PROTEIN GLTK"/>
    <property type="match status" value="1"/>
</dbReference>
<dbReference type="EMBL" id="BAABDC010000004">
    <property type="protein sequence ID" value="GAA3710173.1"/>
    <property type="molecule type" value="Genomic_DNA"/>
</dbReference>
<sequence>MTSHAAAGRGRSLSPRKRAQRIRWAQYAVLIAAVAVLVAVADLRQIQKVFFRGDLIYDTLTQGLGRALFNTVAYALGAFVLGLVLGTILALMRLSSVGPYRWIATVYIEFFRGLPAIIVLLAFGLLPLAFPGMEIPFGIYGTVWSALGIVAAAYMAETIRAGIQAVPKGQVEAARSLGMPVGAATRKIVLPQAFRIVTPPLTNELILVVKDSSLAYIIGLSATSFDLTKYGRDLANTNANLTPLVIAGLCYLLITLPLTFAVRRMEAKSARAR</sequence>
<feature type="transmembrane region" description="Helical" evidence="7">
    <location>
        <begin position="113"/>
        <end position="131"/>
    </location>
</feature>
<gene>
    <name evidence="9" type="ORF">GCM10022399_28790</name>
</gene>
<dbReference type="PANTHER" id="PTHR30614">
    <property type="entry name" value="MEMBRANE COMPONENT OF AMINO ACID ABC TRANSPORTER"/>
    <property type="match status" value="1"/>
</dbReference>
<dbReference type="InterPro" id="IPR035906">
    <property type="entry name" value="MetI-like_sf"/>
</dbReference>
<proteinExistence type="inferred from homology"/>
<evidence type="ECO:0000313" key="10">
    <source>
        <dbReference type="Proteomes" id="UP001501468"/>
    </source>
</evidence>
<evidence type="ECO:0000256" key="5">
    <source>
        <dbReference type="ARBA" id="ARBA00022989"/>
    </source>
</evidence>
<dbReference type="NCBIfam" id="TIGR01726">
    <property type="entry name" value="HEQRo_perm_3TM"/>
    <property type="match status" value="1"/>
</dbReference>
<reference evidence="10" key="1">
    <citation type="journal article" date="2019" name="Int. J. Syst. Evol. Microbiol.">
        <title>The Global Catalogue of Microorganisms (GCM) 10K type strain sequencing project: providing services to taxonomists for standard genome sequencing and annotation.</title>
        <authorList>
            <consortium name="The Broad Institute Genomics Platform"/>
            <consortium name="The Broad Institute Genome Sequencing Center for Infectious Disease"/>
            <person name="Wu L."/>
            <person name="Ma J."/>
        </authorList>
    </citation>
    <scope>NUCLEOTIDE SEQUENCE [LARGE SCALE GENOMIC DNA]</scope>
    <source>
        <strain evidence="10">JCM 17125</strain>
    </source>
</reference>
<evidence type="ECO:0000259" key="8">
    <source>
        <dbReference type="PROSITE" id="PS50928"/>
    </source>
</evidence>
<dbReference type="InterPro" id="IPR000515">
    <property type="entry name" value="MetI-like"/>
</dbReference>
<feature type="transmembrane region" description="Helical" evidence="7">
    <location>
        <begin position="205"/>
        <end position="224"/>
    </location>
</feature>
<protein>
    <submittedName>
        <fullName evidence="9">Amino acid ABC transporter permease</fullName>
    </submittedName>
</protein>
<keyword evidence="2 7" id="KW-0813">Transport</keyword>
<dbReference type="SUPFAM" id="SSF161098">
    <property type="entry name" value="MetI-like"/>
    <property type="match status" value="1"/>
</dbReference>
<dbReference type="PROSITE" id="PS50928">
    <property type="entry name" value="ABC_TM1"/>
    <property type="match status" value="1"/>
</dbReference>
<evidence type="ECO:0000256" key="7">
    <source>
        <dbReference type="RuleBase" id="RU363032"/>
    </source>
</evidence>
<evidence type="ECO:0000313" key="9">
    <source>
        <dbReference type="EMBL" id="GAA3710173.1"/>
    </source>
</evidence>
<keyword evidence="5 7" id="KW-1133">Transmembrane helix</keyword>
<dbReference type="InterPro" id="IPR010065">
    <property type="entry name" value="AA_ABC_transptr_permease_3TM"/>
</dbReference>
<evidence type="ECO:0000256" key="6">
    <source>
        <dbReference type="ARBA" id="ARBA00023136"/>
    </source>
</evidence>
<dbReference type="Proteomes" id="UP001501468">
    <property type="component" value="Unassembled WGS sequence"/>
</dbReference>
<feature type="domain" description="ABC transmembrane type-1" evidence="8">
    <location>
        <begin position="68"/>
        <end position="262"/>
    </location>
</feature>
<name>A0ABP7DU17_9MICO</name>
<feature type="transmembrane region" description="Helical" evidence="7">
    <location>
        <begin position="244"/>
        <end position="263"/>
    </location>
</feature>
<evidence type="ECO:0000256" key="2">
    <source>
        <dbReference type="ARBA" id="ARBA00022448"/>
    </source>
</evidence>
<comment type="caution">
    <text evidence="9">The sequence shown here is derived from an EMBL/GenBank/DDBJ whole genome shotgun (WGS) entry which is preliminary data.</text>
</comment>
<feature type="transmembrane region" description="Helical" evidence="7">
    <location>
        <begin position="137"/>
        <end position="156"/>
    </location>
</feature>
<accession>A0ABP7DU17</accession>
<comment type="subcellular location">
    <subcellularLocation>
        <location evidence="1 7">Cell membrane</location>
        <topology evidence="1 7">Multi-pass membrane protein</topology>
    </subcellularLocation>
</comment>
<organism evidence="9 10">
    <name type="scientific">Terrabacter ginsenosidimutans</name>
    <dbReference type="NCBI Taxonomy" id="490575"/>
    <lineage>
        <taxon>Bacteria</taxon>
        <taxon>Bacillati</taxon>
        <taxon>Actinomycetota</taxon>
        <taxon>Actinomycetes</taxon>
        <taxon>Micrococcales</taxon>
        <taxon>Intrasporangiaceae</taxon>
        <taxon>Terrabacter</taxon>
    </lineage>
</organism>
<keyword evidence="10" id="KW-1185">Reference proteome</keyword>
<evidence type="ECO:0000256" key="1">
    <source>
        <dbReference type="ARBA" id="ARBA00004651"/>
    </source>
</evidence>
<evidence type="ECO:0000256" key="4">
    <source>
        <dbReference type="ARBA" id="ARBA00022692"/>
    </source>
</evidence>
<dbReference type="Pfam" id="PF00528">
    <property type="entry name" value="BPD_transp_1"/>
    <property type="match status" value="1"/>
</dbReference>
<dbReference type="CDD" id="cd06261">
    <property type="entry name" value="TM_PBP2"/>
    <property type="match status" value="1"/>
</dbReference>
<dbReference type="InterPro" id="IPR043429">
    <property type="entry name" value="ArtM/GltK/GlnP/TcyL/YhdX-like"/>
</dbReference>
<evidence type="ECO:0000256" key="3">
    <source>
        <dbReference type="ARBA" id="ARBA00022475"/>
    </source>
</evidence>
<dbReference type="RefSeq" id="WP_344947785.1">
    <property type="nucleotide sequence ID" value="NZ_BAABDC010000004.1"/>
</dbReference>
<dbReference type="Gene3D" id="1.10.3720.10">
    <property type="entry name" value="MetI-like"/>
    <property type="match status" value="1"/>
</dbReference>
<feature type="transmembrane region" description="Helical" evidence="7">
    <location>
        <begin position="72"/>
        <end position="92"/>
    </location>
</feature>
<keyword evidence="3" id="KW-1003">Cell membrane</keyword>
<keyword evidence="6 7" id="KW-0472">Membrane</keyword>
<feature type="transmembrane region" description="Helical" evidence="7">
    <location>
        <begin position="24"/>
        <end position="41"/>
    </location>
</feature>
<keyword evidence="4 7" id="KW-0812">Transmembrane</keyword>
<comment type="similarity">
    <text evidence="7">Belongs to the binding-protein-dependent transport system permease family.</text>
</comment>